<sequence length="364" mass="37859">MTAQVALVLASSTGGIGRHIESLSAGLVARGSRVTVYGPAATADRFHFAGDFVPVEIPASPHLRDARAVATLRRALAARRPDIVHAHGLRAGLVAGWARPAGVPLVVTWHNPVPAGSGLRGRLTRTLATRVARSAQVTLGASTDLVERATALGGTDVRLGPVAAPELVADRSPAQVRQELGIDADAPLIVSVGRLHPQKGYAILIEASVRWGTRRPAPVVAIAGTGPLYMTLASQISNTRAPVILLGHRGDVADLLGAADLAVVSSVWEARQLFVQEAMRAGVPLVATAVGGLPDLIGDGGLMVPPGDVDALDEAVTRLLDDPKLAAEYRERSLDRARQWPSEAQTVDQVAAVYAELTGLPVGG</sequence>
<evidence type="ECO:0000313" key="5">
    <source>
        <dbReference type="EMBL" id="GIH19238.1"/>
    </source>
</evidence>
<dbReference type="InterPro" id="IPR050194">
    <property type="entry name" value="Glycosyltransferase_grp1"/>
</dbReference>
<protein>
    <submittedName>
        <fullName evidence="5">Glycosyl transferase</fullName>
    </submittedName>
</protein>
<dbReference type="EMBL" id="BONZ01000077">
    <property type="protein sequence ID" value="GIH19238.1"/>
    <property type="molecule type" value="Genomic_DNA"/>
</dbReference>
<dbReference type="Pfam" id="PF00534">
    <property type="entry name" value="Glycos_transf_1"/>
    <property type="match status" value="1"/>
</dbReference>
<dbReference type="GO" id="GO:1901137">
    <property type="term" value="P:carbohydrate derivative biosynthetic process"/>
    <property type="evidence" value="ECO:0007669"/>
    <property type="project" value="UniProtKB-ARBA"/>
</dbReference>
<gene>
    <name evidence="5" type="ORF">Raf01_74100</name>
</gene>
<dbReference type="AlphaFoldDB" id="A0A8J3R0C6"/>
<keyword evidence="6" id="KW-1185">Reference proteome</keyword>
<feature type="domain" description="Glycosyltransferase subfamily 4-like N-terminal" evidence="4">
    <location>
        <begin position="14"/>
        <end position="158"/>
    </location>
</feature>
<dbReference type="PANTHER" id="PTHR45947">
    <property type="entry name" value="SULFOQUINOVOSYL TRANSFERASE SQD2"/>
    <property type="match status" value="1"/>
</dbReference>
<evidence type="ECO:0000256" key="1">
    <source>
        <dbReference type="ARBA" id="ARBA00022676"/>
    </source>
</evidence>
<dbReference type="RefSeq" id="WP_203922698.1">
    <property type="nucleotide sequence ID" value="NZ_BONZ01000077.1"/>
</dbReference>
<name>A0A8J3R0C6_9ACTN</name>
<feature type="domain" description="Glycosyl transferase family 1" evidence="3">
    <location>
        <begin position="177"/>
        <end position="332"/>
    </location>
</feature>
<comment type="caution">
    <text evidence="5">The sequence shown here is derived from an EMBL/GenBank/DDBJ whole genome shotgun (WGS) entry which is preliminary data.</text>
</comment>
<dbReference type="CDD" id="cd03801">
    <property type="entry name" value="GT4_PimA-like"/>
    <property type="match status" value="1"/>
</dbReference>
<reference evidence="5" key="1">
    <citation type="submission" date="2021-01" db="EMBL/GenBank/DDBJ databases">
        <title>Whole genome shotgun sequence of Rugosimonospora africana NBRC 104875.</title>
        <authorList>
            <person name="Komaki H."/>
            <person name="Tamura T."/>
        </authorList>
    </citation>
    <scope>NUCLEOTIDE SEQUENCE</scope>
    <source>
        <strain evidence="5">NBRC 104875</strain>
    </source>
</reference>
<evidence type="ECO:0000259" key="4">
    <source>
        <dbReference type="Pfam" id="PF13579"/>
    </source>
</evidence>
<keyword evidence="1" id="KW-0328">Glycosyltransferase</keyword>
<evidence type="ECO:0000259" key="3">
    <source>
        <dbReference type="Pfam" id="PF00534"/>
    </source>
</evidence>
<accession>A0A8J3R0C6</accession>
<organism evidence="5 6">
    <name type="scientific">Rugosimonospora africana</name>
    <dbReference type="NCBI Taxonomy" id="556532"/>
    <lineage>
        <taxon>Bacteria</taxon>
        <taxon>Bacillati</taxon>
        <taxon>Actinomycetota</taxon>
        <taxon>Actinomycetes</taxon>
        <taxon>Micromonosporales</taxon>
        <taxon>Micromonosporaceae</taxon>
        <taxon>Rugosimonospora</taxon>
    </lineage>
</organism>
<evidence type="ECO:0000313" key="6">
    <source>
        <dbReference type="Proteomes" id="UP000642748"/>
    </source>
</evidence>
<dbReference type="GO" id="GO:0016757">
    <property type="term" value="F:glycosyltransferase activity"/>
    <property type="evidence" value="ECO:0007669"/>
    <property type="project" value="UniProtKB-KW"/>
</dbReference>
<dbReference type="PANTHER" id="PTHR45947:SF3">
    <property type="entry name" value="SULFOQUINOVOSYL TRANSFERASE SQD2"/>
    <property type="match status" value="1"/>
</dbReference>
<dbReference type="Proteomes" id="UP000642748">
    <property type="component" value="Unassembled WGS sequence"/>
</dbReference>
<dbReference type="SUPFAM" id="SSF53756">
    <property type="entry name" value="UDP-Glycosyltransferase/glycogen phosphorylase"/>
    <property type="match status" value="1"/>
</dbReference>
<proteinExistence type="predicted"/>
<dbReference type="InterPro" id="IPR001296">
    <property type="entry name" value="Glyco_trans_1"/>
</dbReference>
<dbReference type="Pfam" id="PF13579">
    <property type="entry name" value="Glyco_trans_4_4"/>
    <property type="match status" value="1"/>
</dbReference>
<keyword evidence="2 5" id="KW-0808">Transferase</keyword>
<dbReference type="InterPro" id="IPR028098">
    <property type="entry name" value="Glyco_trans_4-like_N"/>
</dbReference>
<evidence type="ECO:0000256" key="2">
    <source>
        <dbReference type="ARBA" id="ARBA00022679"/>
    </source>
</evidence>
<dbReference type="Gene3D" id="3.40.50.2000">
    <property type="entry name" value="Glycogen Phosphorylase B"/>
    <property type="match status" value="2"/>
</dbReference>